<keyword evidence="10" id="KW-1185">Reference proteome</keyword>
<reference evidence="9" key="1">
    <citation type="journal article" date="2023" name="Nat. Commun.">
        <title>Diploid and tetraploid genomes of Acorus and the evolution of monocots.</title>
        <authorList>
            <person name="Ma L."/>
            <person name="Liu K.W."/>
            <person name="Li Z."/>
            <person name="Hsiao Y.Y."/>
            <person name="Qi Y."/>
            <person name="Fu T."/>
            <person name="Tang G.D."/>
            <person name="Zhang D."/>
            <person name="Sun W.H."/>
            <person name="Liu D.K."/>
            <person name="Li Y."/>
            <person name="Chen G.Z."/>
            <person name="Liu X.D."/>
            <person name="Liao X.Y."/>
            <person name="Jiang Y.T."/>
            <person name="Yu X."/>
            <person name="Hao Y."/>
            <person name="Huang J."/>
            <person name="Zhao X.W."/>
            <person name="Ke S."/>
            <person name="Chen Y.Y."/>
            <person name="Wu W.L."/>
            <person name="Hsu J.L."/>
            <person name="Lin Y.F."/>
            <person name="Huang M.D."/>
            <person name="Li C.Y."/>
            <person name="Huang L."/>
            <person name="Wang Z.W."/>
            <person name="Zhao X."/>
            <person name="Zhong W.Y."/>
            <person name="Peng D.H."/>
            <person name="Ahmad S."/>
            <person name="Lan S."/>
            <person name="Zhang J.S."/>
            <person name="Tsai W.C."/>
            <person name="Van de Peer Y."/>
            <person name="Liu Z.J."/>
        </authorList>
    </citation>
    <scope>NUCLEOTIDE SEQUENCE</scope>
    <source>
        <strain evidence="9">CP</strain>
    </source>
</reference>
<reference evidence="9" key="2">
    <citation type="submission" date="2023-06" db="EMBL/GenBank/DDBJ databases">
        <authorList>
            <person name="Ma L."/>
            <person name="Liu K.-W."/>
            <person name="Li Z."/>
            <person name="Hsiao Y.-Y."/>
            <person name="Qi Y."/>
            <person name="Fu T."/>
            <person name="Tang G."/>
            <person name="Zhang D."/>
            <person name="Sun W.-H."/>
            <person name="Liu D.-K."/>
            <person name="Li Y."/>
            <person name="Chen G.-Z."/>
            <person name="Liu X.-D."/>
            <person name="Liao X.-Y."/>
            <person name="Jiang Y.-T."/>
            <person name="Yu X."/>
            <person name="Hao Y."/>
            <person name="Huang J."/>
            <person name="Zhao X.-W."/>
            <person name="Ke S."/>
            <person name="Chen Y.-Y."/>
            <person name="Wu W.-L."/>
            <person name="Hsu J.-L."/>
            <person name="Lin Y.-F."/>
            <person name="Huang M.-D."/>
            <person name="Li C.-Y."/>
            <person name="Huang L."/>
            <person name="Wang Z.-W."/>
            <person name="Zhao X."/>
            <person name="Zhong W.-Y."/>
            <person name="Peng D.-H."/>
            <person name="Ahmad S."/>
            <person name="Lan S."/>
            <person name="Zhang J.-S."/>
            <person name="Tsai W.-C."/>
            <person name="Van De Peer Y."/>
            <person name="Liu Z.-J."/>
        </authorList>
    </citation>
    <scope>NUCLEOTIDE SEQUENCE</scope>
    <source>
        <strain evidence="9">CP</strain>
        <tissue evidence="9">Leaves</tissue>
    </source>
</reference>
<keyword evidence="5 8" id="KW-1133">Transmembrane helix</keyword>
<comment type="caution">
    <text evidence="9">The sequence shown here is derived from an EMBL/GenBank/DDBJ whole genome shotgun (WGS) entry which is preliminary data.</text>
</comment>
<name>A0AAV9EM79_ACOCL</name>
<evidence type="ECO:0000256" key="6">
    <source>
        <dbReference type="ARBA" id="ARBA00023136"/>
    </source>
</evidence>
<evidence type="ECO:0000256" key="5">
    <source>
        <dbReference type="ARBA" id="ARBA00022989"/>
    </source>
</evidence>
<evidence type="ECO:0000256" key="2">
    <source>
        <dbReference type="ARBA" id="ARBA00006574"/>
    </source>
</evidence>
<accession>A0AAV9EM79</accession>
<dbReference type="InterPro" id="IPR004326">
    <property type="entry name" value="Mlo"/>
</dbReference>
<dbReference type="EMBL" id="JAUJYO010000006">
    <property type="protein sequence ID" value="KAK1314462.1"/>
    <property type="molecule type" value="Genomic_DNA"/>
</dbReference>
<comment type="similarity">
    <text evidence="2">Belongs to the MLO family.</text>
</comment>
<evidence type="ECO:0000313" key="10">
    <source>
        <dbReference type="Proteomes" id="UP001180020"/>
    </source>
</evidence>
<keyword evidence="7" id="KW-0568">Pathogenesis-related protein</keyword>
<dbReference type="GO" id="GO:0016020">
    <property type="term" value="C:membrane"/>
    <property type="evidence" value="ECO:0007669"/>
    <property type="project" value="UniProtKB-SubCell"/>
</dbReference>
<keyword evidence="4" id="KW-0611">Plant defense</keyword>
<comment type="subcellular location">
    <subcellularLocation>
        <location evidence="1">Membrane</location>
        <topology evidence="1">Multi-pass membrane protein</topology>
    </subcellularLocation>
</comment>
<evidence type="ECO:0000256" key="1">
    <source>
        <dbReference type="ARBA" id="ARBA00004141"/>
    </source>
</evidence>
<dbReference type="AlphaFoldDB" id="A0AAV9EM79"/>
<dbReference type="PANTHER" id="PTHR31942:SF34">
    <property type="entry name" value="MLO-LIKE PROTEIN"/>
    <property type="match status" value="1"/>
</dbReference>
<dbReference type="PANTHER" id="PTHR31942">
    <property type="entry name" value="MLO-LIKE PROTEIN 1"/>
    <property type="match status" value="1"/>
</dbReference>
<dbReference type="Proteomes" id="UP001180020">
    <property type="component" value="Unassembled WGS sequence"/>
</dbReference>
<feature type="transmembrane region" description="Helical" evidence="8">
    <location>
        <begin position="58"/>
        <end position="78"/>
    </location>
</feature>
<gene>
    <name evidence="9" type="primary">MLO12</name>
    <name evidence="9" type="ORF">QJS10_CPA06g00355</name>
</gene>
<evidence type="ECO:0000256" key="7">
    <source>
        <dbReference type="ARBA" id="ARBA00023265"/>
    </source>
</evidence>
<evidence type="ECO:0000256" key="8">
    <source>
        <dbReference type="SAM" id="Phobius"/>
    </source>
</evidence>
<evidence type="ECO:0000256" key="4">
    <source>
        <dbReference type="ARBA" id="ARBA00022821"/>
    </source>
</evidence>
<dbReference type="GO" id="GO:0006952">
    <property type="term" value="P:defense response"/>
    <property type="evidence" value="ECO:0007669"/>
    <property type="project" value="UniProtKB-KW"/>
</dbReference>
<sequence>MAGGGGAQSRSLEQTPTWAVAGVCLVLLAISIFIEHVIELIGKNKVPLISSDAIHQLHVFIFVLAVSHVLYCILTMALGKAKMRRWKSWEKETRTAEYQFTNGW</sequence>
<organism evidence="9 10">
    <name type="scientific">Acorus calamus</name>
    <name type="common">Sweet flag</name>
    <dbReference type="NCBI Taxonomy" id="4465"/>
    <lineage>
        <taxon>Eukaryota</taxon>
        <taxon>Viridiplantae</taxon>
        <taxon>Streptophyta</taxon>
        <taxon>Embryophyta</taxon>
        <taxon>Tracheophyta</taxon>
        <taxon>Spermatophyta</taxon>
        <taxon>Magnoliopsida</taxon>
        <taxon>Liliopsida</taxon>
        <taxon>Acoraceae</taxon>
        <taxon>Acorus</taxon>
    </lineage>
</organism>
<keyword evidence="6 8" id="KW-0472">Membrane</keyword>
<feature type="transmembrane region" description="Helical" evidence="8">
    <location>
        <begin position="18"/>
        <end position="38"/>
    </location>
</feature>
<evidence type="ECO:0000256" key="3">
    <source>
        <dbReference type="ARBA" id="ARBA00022692"/>
    </source>
</evidence>
<keyword evidence="3 8" id="KW-0812">Transmembrane</keyword>
<dbReference type="Pfam" id="PF03094">
    <property type="entry name" value="Mlo"/>
    <property type="match status" value="1"/>
</dbReference>
<proteinExistence type="inferred from homology"/>
<protein>
    <submittedName>
        <fullName evidence="9">MLO-like protein 12</fullName>
    </submittedName>
</protein>
<evidence type="ECO:0000313" key="9">
    <source>
        <dbReference type="EMBL" id="KAK1314462.1"/>
    </source>
</evidence>